<dbReference type="Proteomes" id="UP001362999">
    <property type="component" value="Unassembled WGS sequence"/>
</dbReference>
<proteinExistence type="predicted"/>
<feature type="compositionally biased region" description="Low complexity" evidence="1">
    <location>
        <begin position="170"/>
        <end position="195"/>
    </location>
</feature>
<feature type="compositionally biased region" description="Polar residues" evidence="1">
    <location>
        <begin position="99"/>
        <end position="111"/>
    </location>
</feature>
<feature type="region of interest" description="Disordered" evidence="1">
    <location>
        <begin position="161"/>
        <end position="195"/>
    </location>
</feature>
<sequence length="215" mass="23089">MHTPERIIQRRGRATTLCFMLWNGGGGYGGVGGFDFCGLQNAPNERLLHRDVKPRRLIAFHISPSPPTFTDASLSGRRADEHVFLPATTRHTTLAHLSTAPPQQLAASPRSTYRAPTPPFMKPPPQFNPSTTHMTNNMYGSQAAGAGQAIFTDDVSLQGSSGKSFDVSEARPTPTAASASSSSSPTSTRRQAPRTFEGIYRGAASGTYACLFYKG</sequence>
<dbReference type="EMBL" id="JAWWNJ010000027">
    <property type="protein sequence ID" value="KAK7029336.1"/>
    <property type="molecule type" value="Genomic_DNA"/>
</dbReference>
<organism evidence="2 3">
    <name type="scientific">Favolaschia claudopus</name>
    <dbReference type="NCBI Taxonomy" id="2862362"/>
    <lineage>
        <taxon>Eukaryota</taxon>
        <taxon>Fungi</taxon>
        <taxon>Dikarya</taxon>
        <taxon>Basidiomycota</taxon>
        <taxon>Agaricomycotina</taxon>
        <taxon>Agaricomycetes</taxon>
        <taxon>Agaricomycetidae</taxon>
        <taxon>Agaricales</taxon>
        <taxon>Marasmiineae</taxon>
        <taxon>Mycenaceae</taxon>
        <taxon>Favolaschia</taxon>
    </lineage>
</organism>
<evidence type="ECO:0000313" key="3">
    <source>
        <dbReference type="Proteomes" id="UP001362999"/>
    </source>
</evidence>
<feature type="region of interest" description="Disordered" evidence="1">
    <location>
        <begin position="99"/>
        <end position="122"/>
    </location>
</feature>
<reference evidence="2 3" key="1">
    <citation type="journal article" date="2024" name="J Genomics">
        <title>Draft genome sequencing and assembly of Favolaschia claudopus CIRM-BRFM 2984 isolated from oak limbs.</title>
        <authorList>
            <person name="Navarro D."/>
            <person name="Drula E."/>
            <person name="Chaduli D."/>
            <person name="Cazenave R."/>
            <person name="Ahrendt S."/>
            <person name="Wang J."/>
            <person name="Lipzen A."/>
            <person name="Daum C."/>
            <person name="Barry K."/>
            <person name="Grigoriev I.V."/>
            <person name="Favel A."/>
            <person name="Rosso M.N."/>
            <person name="Martin F."/>
        </authorList>
    </citation>
    <scope>NUCLEOTIDE SEQUENCE [LARGE SCALE GENOMIC DNA]</scope>
    <source>
        <strain evidence="2 3">CIRM-BRFM 2984</strain>
    </source>
</reference>
<accession>A0AAW0BRS9</accession>
<comment type="caution">
    <text evidence="2">The sequence shown here is derived from an EMBL/GenBank/DDBJ whole genome shotgun (WGS) entry which is preliminary data.</text>
</comment>
<evidence type="ECO:0000313" key="2">
    <source>
        <dbReference type="EMBL" id="KAK7029336.1"/>
    </source>
</evidence>
<evidence type="ECO:0000256" key="1">
    <source>
        <dbReference type="SAM" id="MobiDB-lite"/>
    </source>
</evidence>
<protein>
    <submittedName>
        <fullName evidence="2">Uncharacterized protein</fullName>
    </submittedName>
</protein>
<dbReference type="AlphaFoldDB" id="A0AAW0BRS9"/>
<gene>
    <name evidence="2" type="ORF">R3P38DRAFT_913114</name>
</gene>
<name>A0AAW0BRS9_9AGAR</name>
<keyword evidence="3" id="KW-1185">Reference proteome</keyword>